<keyword evidence="1" id="KW-0812">Transmembrane</keyword>
<feature type="transmembrane region" description="Helical" evidence="1">
    <location>
        <begin position="21"/>
        <end position="43"/>
    </location>
</feature>
<evidence type="ECO:0000313" key="3">
    <source>
        <dbReference type="Proteomes" id="UP001499854"/>
    </source>
</evidence>
<reference evidence="2 3" key="1">
    <citation type="journal article" date="2019" name="Int. J. Syst. Evol. Microbiol.">
        <title>The Global Catalogue of Microorganisms (GCM) 10K type strain sequencing project: providing services to taxonomists for standard genome sequencing and annotation.</title>
        <authorList>
            <consortium name="The Broad Institute Genomics Platform"/>
            <consortium name="The Broad Institute Genome Sequencing Center for Infectious Disease"/>
            <person name="Wu L."/>
            <person name="Ma J."/>
        </authorList>
    </citation>
    <scope>NUCLEOTIDE SEQUENCE [LARGE SCALE GENOMIC DNA]</scope>
    <source>
        <strain evidence="2 3">JCM 16013</strain>
    </source>
</reference>
<sequence>MGQRGRPRGEREEKAGGSSRHIGAWVVTVALLAVLGTGGYFVYRTVTGTLRSEDCTATGADGSQVTIVNDRMANAATIAAVARAKSLPERATIIALATAQQESKIRNLTYGDRDSVGLFQQRPSQGWGTADQIADPVYSSGKFFHALLDVKNWQTIDVGKAAQSVQRSADASGESYAQWEGMATVLATTLDGKSGTQLTCRFDDPKAAAETPGANGLTPRADAVGAALVKQFSANGTGNAPQYSHSADGLTVQIKSGQGQSDPRVLAAWAVASAKNLGVDKVQYADQVWTRSSGKWQTASTPVSGTVDVTVVKGG</sequence>
<proteinExistence type="predicted"/>
<dbReference type="Proteomes" id="UP001499854">
    <property type="component" value="Unassembled WGS sequence"/>
</dbReference>
<organism evidence="2 3">
    <name type="scientific">Catenulispora subtropica</name>
    <dbReference type="NCBI Taxonomy" id="450798"/>
    <lineage>
        <taxon>Bacteria</taxon>
        <taxon>Bacillati</taxon>
        <taxon>Actinomycetota</taxon>
        <taxon>Actinomycetes</taxon>
        <taxon>Catenulisporales</taxon>
        <taxon>Catenulisporaceae</taxon>
        <taxon>Catenulispora</taxon>
    </lineage>
</organism>
<comment type="caution">
    <text evidence="2">The sequence shown here is derived from an EMBL/GenBank/DDBJ whole genome shotgun (WGS) entry which is preliminary data.</text>
</comment>
<keyword evidence="1" id="KW-0472">Membrane</keyword>
<dbReference type="RefSeq" id="WP_344660088.1">
    <property type="nucleotide sequence ID" value="NZ_BAAAQM010000036.1"/>
</dbReference>
<dbReference type="EMBL" id="BAAAQM010000036">
    <property type="protein sequence ID" value="GAA1986144.1"/>
    <property type="molecule type" value="Genomic_DNA"/>
</dbReference>
<keyword evidence="3" id="KW-1185">Reference proteome</keyword>
<name>A0ABN2SGF3_9ACTN</name>
<accession>A0ABN2SGF3</accession>
<keyword evidence="1" id="KW-1133">Transmembrane helix</keyword>
<gene>
    <name evidence="2" type="ORF">GCM10009838_55750</name>
</gene>
<evidence type="ECO:0000313" key="2">
    <source>
        <dbReference type="EMBL" id="GAA1986144.1"/>
    </source>
</evidence>
<evidence type="ECO:0000256" key="1">
    <source>
        <dbReference type="SAM" id="Phobius"/>
    </source>
</evidence>
<protein>
    <submittedName>
        <fullName evidence="2">Cobalt transporter</fullName>
    </submittedName>
</protein>